<comment type="cofactor">
    <cofactor evidence="1">
        <name>Zn(2+)</name>
        <dbReference type="ChEBI" id="CHEBI:29105"/>
    </cofactor>
</comment>
<dbReference type="CDD" id="cd17928">
    <property type="entry name" value="DEXDc_SecA"/>
    <property type="match status" value="1"/>
</dbReference>
<keyword evidence="4 15" id="KW-0813">Transport</keyword>
<protein>
    <recommendedName>
        <fullName evidence="15 16">Protein translocase subunit SecA</fullName>
        <ecNumber evidence="15">7.4.2.8</ecNumber>
    </recommendedName>
</protein>
<evidence type="ECO:0000256" key="17">
    <source>
        <dbReference type="SAM" id="MobiDB-lite"/>
    </source>
</evidence>
<dbReference type="PANTHER" id="PTHR30612">
    <property type="entry name" value="SECA INNER MEMBRANE COMPONENT OF SEC PROTEIN SECRETION SYSTEM"/>
    <property type="match status" value="1"/>
</dbReference>
<feature type="domain" description="Helicase ATP-binding" evidence="18">
    <location>
        <begin position="89"/>
        <end position="247"/>
    </location>
</feature>
<keyword evidence="10 15" id="KW-0067">ATP-binding</keyword>
<evidence type="ECO:0000259" key="18">
    <source>
        <dbReference type="PROSITE" id="PS51192"/>
    </source>
</evidence>
<dbReference type="Pfam" id="PF21090">
    <property type="entry name" value="P-loop_SecA"/>
    <property type="match status" value="1"/>
</dbReference>
<accession>A0A652ZYL9</accession>
<dbReference type="PANTHER" id="PTHR30612:SF0">
    <property type="entry name" value="CHLOROPLAST PROTEIN-TRANSPORTING ATPASE"/>
    <property type="match status" value="1"/>
</dbReference>
<dbReference type="InterPro" id="IPR036670">
    <property type="entry name" value="SecA_X-link_sf"/>
</dbReference>
<keyword evidence="11 15" id="KW-0653">Protein transport</keyword>
<keyword evidence="6 15" id="KW-0963">Cytoplasm</keyword>
<dbReference type="InterPro" id="IPR001650">
    <property type="entry name" value="Helicase_C-like"/>
</dbReference>
<keyword evidence="8 15" id="KW-0547">Nucleotide-binding</keyword>
<dbReference type="Pfam" id="PF07517">
    <property type="entry name" value="SecA_DEAD"/>
    <property type="match status" value="1"/>
</dbReference>
<evidence type="ECO:0000256" key="9">
    <source>
        <dbReference type="ARBA" id="ARBA00022833"/>
    </source>
</evidence>
<dbReference type="Gene3D" id="3.10.450.50">
    <property type="match status" value="1"/>
</dbReference>
<dbReference type="InterPro" id="IPR011115">
    <property type="entry name" value="SecA_DEAD"/>
</dbReference>
<dbReference type="InterPro" id="IPR044722">
    <property type="entry name" value="SecA_SF2_C"/>
</dbReference>
<evidence type="ECO:0000256" key="5">
    <source>
        <dbReference type="ARBA" id="ARBA00022475"/>
    </source>
</evidence>
<dbReference type="SMART" id="SM00957">
    <property type="entry name" value="SecA_DEAD"/>
    <property type="match status" value="1"/>
</dbReference>
<dbReference type="FunFam" id="3.40.50.300:FF:000334">
    <property type="entry name" value="Protein translocase subunit SecA"/>
    <property type="match status" value="1"/>
</dbReference>
<evidence type="ECO:0000256" key="4">
    <source>
        <dbReference type="ARBA" id="ARBA00022448"/>
    </source>
</evidence>
<evidence type="ECO:0000256" key="15">
    <source>
        <dbReference type="HAMAP-Rule" id="MF_01382"/>
    </source>
</evidence>
<dbReference type="PROSITE" id="PS51196">
    <property type="entry name" value="SECA_MOTOR_DEAD"/>
    <property type="match status" value="1"/>
</dbReference>
<dbReference type="AlphaFoldDB" id="A0A652ZYL9"/>
<comment type="similarity">
    <text evidence="3 15 16">Belongs to the SecA family.</text>
</comment>
<comment type="catalytic activity">
    <reaction evidence="15">
        <text>ATP + H2O + cellular proteinSide 1 = ADP + phosphate + cellular proteinSide 2.</text>
        <dbReference type="EC" id="7.4.2.8"/>
    </reaction>
</comment>
<dbReference type="EC" id="7.4.2.8" evidence="15"/>
<dbReference type="NCBIfam" id="NF009538">
    <property type="entry name" value="PRK12904.1"/>
    <property type="match status" value="1"/>
</dbReference>
<dbReference type="Pfam" id="PF07516">
    <property type="entry name" value="SecA_SW"/>
    <property type="match status" value="1"/>
</dbReference>
<dbReference type="GO" id="GO:0005829">
    <property type="term" value="C:cytosol"/>
    <property type="evidence" value="ECO:0007669"/>
    <property type="project" value="TreeGrafter"/>
</dbReference>
<keyword evidence="13 15" id="KW-0811">Translocation</keyword>
<dbReference type="HAMAP" id="MF_01382">
    <property type="entry name" value="SecA"/>
    <property type="match status" value="1"/>
</dbReference>
<keyword evidence="9" id="KW-0862">Zinc</keyword>
<dbReference type="SUPFAM" id="SSF52540">
    <property type="entry name" value="P-loop containing nucleoside triphosphate hydrolases"/>
    <property type="match status" value="2"/>
</dbReference>
<dbReference type="GO" id="GO:0005886">
    <property type="term" value="C:plasma membrane"/>
    <property type="evidence" value="ECO:0007669"/>
    <property type="project" value="UniProtKB-SubCell"/>
</dbReference>
<name>A0A652ZYL9_9SPIR</name>
<evidence type="ECO:0000256" key="11">
    <source>
        <dbReference type="ARBA" id="ARBA00022927"/>
    </source>
</evidence>
<dbReference type="InterPro" id="IPR020937">
    <property type="entry name" value="SecA_CS"/>
</dbReference>
<dbReference type="GO" id="GO:0031522">
    <property type="term" value="C:cell envelope Sec protein transport complex"/>
    <property type="evidence" value="ECO:0007669"/>
    <property type="project" value="TreeGrafter"/>
</dbReference>
<dbReference type="GO" id="GO:0006605">
    <property type="term" value="P:protein targeting"/>
    <property type="evidence" value="ECO:0007669"/>
    <property type="project" value="UniProtKB-UniRule"/>
</dbReference>
<sequence>MAINLLTALLGSKRDKDARALLPLVNAINQKEAWALALSDTEFPLQTKALAERLARGESLDDIVPEAFSLAREAARRVLGERPFDVQIMGGIVLHQGKIVEMKTGEGKTLSSVAAAYLNALDGKGVHIVTVNDYLAERDSQWMGRVYRFLGLSVGCILSNMDNEARRKAYACDITYGTNNEFGFDYLRDNMTWTPESRVQRGHNYCIVDEIDSILIDEARTPLIISGPAEDDTYKVNEVNRLALSLGELEKDPETGEYPEEDNTESLRGDYRVDEKSKRIMFTSEGLNHIEELLKKRGLIKGSLFEEGNFEFVHYFTQAVKAQRLFDKDVDYVVQDGLVQIVDEFTGRILHGRRYSDGLHEAIEAKERIKIARRNRTLATITFQNYFRLYKKLAGMTGTADTESEEFNKIYNLDVVVIPSNRPVVRNDEDDLVFLNEEEKFEAICEEIAQTHKKGQPVLVGTVSIEKSELLSSLLARKGIPHEVLNAKNHAREALIIAEAGAEGSVTIATNMAGRGTDIKLGGNPEFRARRKGGGGADEAELQRLLVQEYETWKKDSDRIRSLGGLCVIGTERHESRRIDNQLRGRSGRQGDPGRSAFFLSLDDDLMRLFGGESFKNMMSKVGMKPGEPIYHPLLNRTIENAQKKVEERNFEIRKHLLEYDDVLNKQRAFIYEQRDGILKDENLIERVKNSASELLTNLIADALSALKAQSKTAVSDHVLFLRDILGLELSASEAAGLLNASASFAASPANSPIYAELMRRIEEDLENKRLTAGESNLNTFIRFHYLQEIDNKWLGHLDRMEALREAVYLRSYAQKNPLLEYKIEGSDIFEELIDTIRKDIATKVLRVRIRSDEERRIPAKEASATFHHESAGQFSQAQPAGGVGGAPPVSGASAGLGGSGGDISQRPRGSQISAASRPENVTVVRRGEKVGRNDPCPCGSGKKYKKCCGLKA</sequence>
<dbReference type="InterPro" id="IPR004027">
    <property type="entry name" value="SEC_C_motif"/>
</dbReference>
<evidence type="ECO:0000256" key="16">
    <source>
        <dbReference type="RuleBase" id="RU003874"/>
    </source>
</evidence>
<dbReference type="SUPFAM" id="SSF81886">
    <property type="entry name" value="Helical scaffold and wing domains of SecA"/>
    <property type="match status" value="1"/>
</dbReference>
<dbReference type="PROSITE" id="PS01312">
    <property type="entry name" value="SECA"/>
    <property type="match status" value="1"/>
</dbReference>
<evidence type="ECO:0000256" key="7">
    <source>
        <dbReference type="ARBA" id="ARBA00022723"/>
    </source>
</evidence>
<dbReference type="GO" id="GO:0008564">
    <property type="term" value="F:protein-exporting ATPase activity"/>
    <property type="evidence" value="ECO:0007669"/>
    <property type="project" value="UniProtKB-EC"/>
</dbReference>
<dbReference type="SMART" id="SM00958">
    <property type="entry name" value="SecA_PP_bind"/>
    <property type="match status" value="1"/>
</dbReference>
<dbReference type="InterPro" id="IPR011130">
    <property type="entry name" value="SecA_preprotein_X-link_dom"/>
</dbReference>
<dbReference type="Gene3D" id="1.10.3060.10">
    <property type="entry name" value="Helical scaffold and wing domains of SecA"/>
    <property type="match status" value="1"/>
</dbReference>
<evidence type="ECO:0000259" key="20">
    <source>
        <dbReference type="PROSITE" id="PS51196"/>
    </source>
</evidence>
<gene>
    <name evidence="15 21" type="primary">secA</name>
    <name evidence="21" type="ORF">TRIP_E370097</name>
</gene>
<evidence type="ECO:0000256" key="10">
    <source>
        <dbReference type="ARBA" id="ARBA00022840"/>
    </source>
</evidence>
<organism evidence="21">
    <name type="scientific">uncultured Spirochaetota bacterium</name>
    <dbReference type="NCBI Taxonomy" id="460511"/>
    <lineage>
        <taxon>Bacteria</taxon>
        <taxon>Pseudomonadati</taxon>
        <taxon>Spirochaetota</taxon>
        <taxon>environmental samples</taxon>
    </lineage>
</organism>
<dbReference type="SUPFAM" id="SSF81767">
    <property type="entry name" value="Pre-protein crosslinking domain of SecA"/>
    <property type="match status" value="1"/>
</dbReference>
<keyword evidence="7" id="KW-0479">Metal-binding</keyword>
<keyword evidence="5 15" id="KW-1003">Cell membrane</keyword>
<comment type="subcellular location">
    <subcellularLocation>
        <location evidence="15">Cell membrane</location>
        <topology evidence="15">Peripheral membrane protein</topology>
        <orientation evidence="15">Cytoplasmic side</orientation>
    </subcellularLocation>
    <subcellularLocation>
        <location evidence="15">Cytoplasm</location>
    </subcellularLocation>
    <subcellularLocation>
        <location evidence="2">Membrane</location>
        <topology evidence="2">Peripheral membrane protein</topology>
    </subcellularLocation>
    <text evidence="15">Distribution is 50-50.</text>
</comment>
<dbReference type="GO" id="GO:0046872">
    <property type="term" value="F:metal ion binding"/>
    <property type="evidence" value="ECO:0007669"/>
    <property type="project" value="UniProtKB-KW"/>
</dbReference>
<reference evidence="21" key="1">
    <citation type="submission" date="2018-07" db="EMBL/GenBank/DDBJ databases">
        <authorList>
            <consortium name="Genoscope - CEA"/>
            <person name="William W."/>
        </authorList>
    </citation>
    <scope>NUCLEOTIDE SEQUENCE</scope>
    <source>
        <strain evidence="21">IK1</strain>
    </source>
</reference>
<dbReference type="InterPro" id="IPR014018">
    <property type="entry name" value="SecA_motor_DEAD"/>
</dbReference>
<feature type="region of interest" description="Disordered" evidence="17">
    <location>
        <begin position="863"/>
        <end position="945"/>
    </location>
</feature>
<keyword evidence="14 15" id="KW-0472">Membrane</keyword>
<dbReference type="Pfam" id="PF02810">
    <property type="entry name" value="SEC-C"/>
    <property type="match status" value="1"/>
</dbReference>
<evidence type="ECO:0000313" key="21">
    <source>
        <dbReference type="EMBL" id="VBB40884.1"/>
    </source>
</evidence>
<dbReference type="InterPro" id="IPR000185">
    <property type="entry name" value="SecA"/>
</dbReference>
<evidence type="ECO:0000256" key="12">
    <source>
        <dbReference type="ARBA" id="ARBA00022967"/>
    </source>
</evidence>
<evidence type="ECO:0000256" key="6">
    <source>
        <dbReference type="ARBA" id="ARBA00022490"/>
    </source>
</evidence>
<evidence type="ECO:0000256" key="14">
    <source>
        <dbReference type="ARBA" id="ARBA00023136"/>
    </source>
</evidence>
<dbReference type="FunFam" id="3.40.50.300:FF:000113">
    <property type="entry name" value="Preprotein translocase subunit SecA"/>
    <property type="match status" value="1"/>
</dbReference>
<dbReference type="InterPro" id="IPR027417">
    <property type="entry name" value="P-loop_NTPase"/>
</dbReference>
<feature type="domain" description="SecA family profile" evidence="20">
    <location>
        <begin position="3"/>
        <end position="631"/>
    </location>
</feature>
<evidence type="ECO:0000259" key="19">
    <source>
        <dbReference type="PROSITE" id="PS51194"/>
    </source>
</evidence>
<dbReference type="PRINTS" id="PR00906">
    <property type="entry name" value="SECA"/>
</dbReference>
<comment type="function">
    <text evidence="15">Part of the Sec protein translocase complex. Interacts with the SecYEG preprotein conducting channel. Has a central role in coupling the hydrolysis of ATP to the transfer of proteins into and across the cell membrane, serving as an ATP-driven molecular motor driving the stepwise translocation of polypeptide chains across the membrane.</text>
</comment>
<evidence type="ECO:0000256" key="1">
    <source>
        <dbReference type="ARBA" id="ARBA00001947"/>
    </source>
</evidence>
<evidence type="ECO:0000256" key="13">
    <source>
        <dbReference type="ARBA" id="ARBA00023010"/>
    </source>
</evidence>
<evidence type="ECO:0000256" key="2">
    <source>
        <dbReference type="ARBA" id="ARBA00004170"/>
    </source>
</evidence>
<feature type="binding site" evidence="15">
    <location>
        <position position="87"/>
    </location>
    <ligand>
        <name>ATP</name>
        <dbReference type="ChEBI" id="CHEBI:30616"/>
    </ligand>
</feature>
<dbReference type="GO" id="GO:0043952">
    <property type="term" value="P:protein transport by the Sec complex"/>
    <property type="evidence" value="ECO:0007669"/>
    <property type="project" value="UniProtKB-ARBA"/>
</dbReference>
<dbReference type="GO" id="GO:0005524">
    <property type="term" value="F:ATP binding"/>
    <property type="evidence" value="ECO:0007669"/>
    <property type="project" value="UniProtKB-UniRule"/>
</dbReference>
<dbReference type="PROSITE" id="PS51192">
    <property type="entry name" value="HELICASE_ATP_BIND_1"/>
    <property type="match status" value="1"/>
</dbReference>
<dbReference type="CDD" id="cd18803">
    <property type="entry name" value="SF2_C_secA"/>
    <property type="match status" value="1"/>
</dbReference>
<dbReference type="GO" id="GO:0017038">
    <property type="term" value="P:protein import"/>
    <property type="evidence" value="ECO:0007669"/>
    <property type="project" value="InterPro"/>
</dbReference>
<dbReference type="InterPro" id="IPR036266">
    <property type="entry name" value="SecA_Wing/Scaffold_sf"/>
</dbReference>
<dbReference type="PROSITE" id="PS51194">
    <property type="entry name" value="HELICASE_CTER"/>
    <property type="match status" value="1"/>
</dbReference>
<dbReference type="InterPro" id="IPR011116">
    <property type="entry name" value="SecA_Wing/Scaffold"/>
</dbReference>
<evidence type="ECO:0000256" key="8">
    <source>
        <dbReference type="ARBA" id="ARBA00022741"/>
    </source>
</evidence>
<dbReference type="NCBIfam" id="TIGR00963">
    <property type="entry name" value="secA"/>
    <property type="match status" value="1"/>
</dbReference>
<dbReference type="InterPro" id="IPR014001">
    <property type="entry name" value="Helicase_ATP-bd"/>
</dbReference>
<feature type="binding site" evidence="15">
    <location>
        <position position="518"/>
    </location>
    <ligand>
        <name>ATP</name>
        <dbReference type="ChEBI" id="CHEBI:30616"/>
    </ligand>
</feature>
<dbReference type="GO" id="GO:0065002">
    <property type="term" value="P:intracellular protein transmembrane transport"/>
    <property type="evidence" value="ECO:0007669"/>
    <property type="project" value="UniProtKB-UniRule"/>
</dbReference>
<feature type="domain" description="Helicase C-terminal" evidence="19">
    <location>
        <begin position="436"/>
        <end position="657"/>
    </location>
</feature>
<comment type="subunit">
    <text evidence="15">Monomer and homodimer. Part of the essential Sec protein translocation apparatus which comprises SecA, SecYEG and auxiliary proteins SecDF. Other proteins may also be involved.</text>
</comment>
<keyword evidence="12 15" id="KW-1278">Translocase</keyword>
<feature type="compositionally biased region" description="Low complexity" evidence="17">
    <location>
        <begin position="876"/>
        <end position="894"/>
    </location>
</feature>
<evidence type="ECO:0000256" key="3">
    <source>
        <dbReference type="ARBA" id="ARBA00007650"/>
    </source>
</evidence>
<dbReference type="Gene3D" id="3.40.50.300">
    <property type="entry name" value="P-loop containing nucleotide triphosphate hydrolases"/>
    <property type="match status" value="2"/>
</dbReference>
<dbReference type="EMBL" id="UPXP01000031">
    <property type="protein sequence ID" value="VBB40884.1"/>
    <property type="molecule type" value="Genomic_DNA"/>
</dbReference>
<feature type="binding site" evidence="15">
    <location>
        <begin position="105"/>
        <end position="109"/>
    </location>
    <ligand>
        <name>ATP</name>
        <dbReference type="ChEBI" id="CHEBI:30616"/>
    </ligand>
</feature>
<dbReference type="Gene3D" id="3.90.1440.10">
    <property type="entry name" value="SecA, preprotein cross-linking domain"/>
    <property type="match status" value="1"/>
</dbReference>
<proteinExistence type="inferred from homology"/>
<dbReference type="Pfam" id="PF01043">
    <property type="entry name" value="SecA_PP_bind"/>
    <property type="match status" value="1"/>
</dbReference>